<protein>
    <recommendedName>
        <fullName evidence="2">DUF7918 domain-containing protein</fullName>
    </recommendedName>
</protein>
<evidence type="ECO:0000313" key="3">
    <source>
        <dbReference type="EMBL" id="CAE7115489.1"/>
    </source>
</evidence>
<sequence length="301" mass="33086">MIYNDLLVSVTNSQGQPLEEFKQAEIGQNSVECWIPSNEGSGFQIHFQAIRNFKPKLGLCSGIKLDGKGVSGGTLSPSSISHGLPRIKTGMTVARGLKRHYIFGRHKVTDRDDVALPDASVQELMGTIQVTLSWVKYGKVQRRYNPYRNPEEPGFVHERAVKKGHLGAATLGAPVRTIPISGQHSRDKKDAGFPKVTFLFRYGPRDWLEAKDIIPTEHHPATQTSNPNIPSGVVKKERKATTHSIPETLRSHSGAIPQKQSESQLDVIDIDELESDNDSDIIILSDPVVPKGSTSRIKAGT</sequence>
<dbReference type="AlphaFoldDB" id="A0A8H3HMW5"/>
<name>A0A8H3HMW5_9AGAM</name>
<evidence type="ECO:0000259" key="2">
    <source>
        <dbReference type="Pfam" id="PF25534"/>
    </source>
</evidence>
<proteinExistence type="predicted"/>
<organism evidence="3 4">
    <name type="scientific">Rhizoctonia solani</name>
    <dbReference type="NCBI Taxonomy" id="456999"/>
    <lineage>
        <taxon>Eukaryota</taxon>
        <taxon>Fungi</taxon>
        <taxon>Dikarya</taxon>
        <taxon>Basidiomycota</taxon>
        <taxon>Agaricomycotina</taxon>
        <taxon>Agaricomycetes</taxon>
        <taxon>Cantharellales</taxon>
        <taxon>Ceratobasidiaceae</taxon>
        <taxon>Rhizoctonia</taxon>
    </lineage>
</organism>
<feature type="domain" description="DUF7918" evidence="2">
    <location>
        <begin position="13"/>
        <end position="216"/>
    </location>
</feature>
<dbReference type="Proteomes" id="UP000663827">
    <property type="component" value="Unassembled WGS sequence"/>
</dbReference>
<dbReference type="Pfam" id="PF25534">
    <property type="entry name" value="DUF7918"/>
    <property type="match status" value="1"/>
</dbReference>
<feature type="region of interest" description="Disordered" evidence="1">
    <location>
        <begin position="218"/>
        <end position="262"/>
    </location>
</feature>
<evidence type="ECO:0000313" key="4">
    <source>
        <dbReference type="Proteomes" id="UP000663827"/>
    </source>
</evidence>
<reference evidence="3" key="1">
    <citation type="submission" date="2021-01" db="EMBL/GenBank/DDBJ databases">
        <authorList>
            <person name="Kaushik A."/>
        </authorList>
    </citation>
    <scope>NUCLEOTIDE SEQUENCE</scope>
    <source>
        <strain evidence="3">AG5</strain>
    </source>
</reference>
<accession>A0A8H3HMW5</accession>
<dbReference type="InterPro" id="IPR057678">
    <property type="entry name" value="DUF7918"/>
</dbReference>
<comment type="caution">
    <text evidence="3">The sequence shown here is derived from an EMBL/GenBank/DDBJ whole genome shotgun (WGS) entry which is preliminary data.</text>
</comment>
<dbReference type="EMBL" id="CAJNJQ010001034">
    <property type="protein sequence ID" value="CAE7115489.1"/>
    <property type="molecule type" value="Genomic_DNA"/>
</dbReference>
<gene>
    <name evidence="3" type="ORF">RDB_LOCUS51942</name>
</gene>
<evidence type="ECO:0000256" key="1">
    <source>
        <dbReference type="SAM" id="MobiDB-lite"/>
    </source>
</evidence>
<dbReference type="PANTHER" id="PTHR36223:SF1">
    <property type="entry name" value="TRANSCRIPTION ELONGATION FACTOR EAF N-TERMINAL DOMAIN-CONTAINING PROTEIN"/>
    <property type="match status" value="1"/>
</dbReference>
<dbReference type="PANTHER" id="PTHR36223">
    <property type="entry name" value="BETA-LACTAMASE-TYPE TRANSPEPTIDASE FOLD DOMAIN CONTAINING PROTEIN"/>
    <property type="match status" value="1"/>
</dbReference>